<dbReference type="PROSITE" id="PS52016">
    <property type="entry name" value="TONB_DEPENDENT_REC_3"/>
    <property type="match status" value="1"/>
</dbReference>
<dbReference type="InterPro" id="IPR000531">
    <property type="entry name" value="Beta-barrel_TonB"/>
</dbReference>
<dbReference type="InterPro" id="IPR012910">
    <property type="entry name" value="Plug_dom"/>
</dbReference>
<evidence type="ECO:0000256" key="1">
    <source>
        <dbReference type="ARBA" id="ARBA00004571"/>
    </source>
</evidence>
<keyword evidence="12" id="KW-0732">Signal</keyword>
<evidence type="ECO:0000256" key="10">
    <source>
        <dbReference type="PROSITE-ProRule" id="PRU01360"/>
    </source>
</evidence>
<keyword evidence="9 10" id="KW-0998">Cell outer membrane</keyword>
<comment type="caution">
    <text evidence="15">The sequence shown here is derived from an EMBL/GenBank/DDBJ whole genome shotgun (WGS) entry which is preliminary data.</text>
</comment>
<feature type="chain" id="PRO_5046501734" evidence="12">
    <location>
        <begin position="32"/>
        <end position="654"/>
    </location>
</feature>
<dbReference type="Proteomes" id="UP000657372">
    <property type="component" value="Unassembled WGS sequence"/>
</dbReference>
<evidence type="ECO:0000313" key="15">
    <source>
        <dbReference type="EMBL" id="MBF8176872.1"/>
    </source>
</evidence>
<dbReference type="EMBL" id="JADOEL010000002">
    <property type="protein sequence ID" value="MBF8176872.1"/>
    <property type="molecule type" value="Genomic_DNA"/>
</dbReference>
<evidence type="ECO:0000256" key="6">
    <source>
        <dbReference type="ARBA" id="ARBA00023077"/>
    </source>
</evidence>
<feature type="domain" description="TonB-dependent receptor plug" evidence="14">
    <location>
        <begin position="53"/>
        <end position="160"/>
    </location>
</feature>
<protein>
    <submittedName>
        <fullName evidence="15">TonB-dependent receptor</fullName>
    </submittedName>
</protein>
<dbReference type="PANTHER" id="PTHR30069:SF27">
    <property type="entry name" value="BLL4766 PROTEIN"/>
    <property type="match status" value="1"/>
</dbReference>
<dbReference type="Pfam" id="PF00593">
    <property type="entry name" value="TonB_dep_Rec_b-barrel"/>
    <property type="match status" value="1"/>
</dbReference>
<dbReference type="RefSeq" id="WP_195874781.1">
    <property type="nucleotide sequence ID" value="NZ_JADOEL010000002.1"/>
</dbReference>
<dbReference type="Gene3D" id="2.40.170.20">
    <property type="entry name" value="TonB-dependent receptor, beta-barrel domain"/>
    <property type="match status" value="1"/>
</dbReference>
<evidence type="ECO:0000256" key="11">
    <source>
        <dbReference type="RuleBase" id="RU003357"/>
    </source>
</evidence>
<evidence type="ECO:0000256" key="3">
    <source>
        <dbReference type="ARBA" id="ARBA00022448"/>
    </source>
</evidence>
<name>A0ABS0EPU8_9BURK</name>
<dbReference type="Gene3D" id="2.170.130.10">
    <property type="entry name" value="TonB-dependent receptor, plug domain"/>
    <property type="match status" value="1"/>
</dbReference>
<comment type="subcellular location">
    <subcellularLocation>
        <location evidence="1 10">Cell outer membrane</location>
        <topology evidence="1 10">Multi-pass membrane protein</topology>
    </subcellularLocation>
</comment>
<dbReference type="InterPro" id="IPR039426">
    <property type="entry name" value="TonB-dep_rcpt-like"/>
</dbReference>
<keyword evidence="4 10" id="KW-1134">Transmembrane beta strand</keyword>
<evidence type="ECO:0000256" key="2">
    <source>
        <dbReference type="ARBA" id="ARBA00009810"/>
    </source>
</evidence>
<dbReference type="Pfam" id="PF07715">
    <property type="entry name" value="Plug"/>
    <property type="match status" value="1"/>
</dbReference>
<dbReference type="CDD" id="cd01347">
    <property type="entry name" value="ligand_gated_channel"/>
    <property type="match status" value="1"/>
</dbReference>
<proteinExistence type="inferred from homology"/>
<feature type="domain" description="TonB-dependent receptor-like beta-barrel" evidence="13">
    <location>
        <begin position="197"/>
        <end position="621"/>
    </location>
</feature>
<keyword evidence="3 10" id="KW-0813">Transport</keyword>
<evidence type="ECO:0000256" key="9">
    <source>
        <dbReference type="ARBA" id="ARBA00023237"/>
    </source>
</evidence>
<reference evidence="15 16" key="1">
    <citation type="submission" date="2020-11" db="EMBL/GenBank/DDBJ databases">
        <title>WGS of Herminiimonas contaminans strain Marseille-Q4544 isolated from planarians Schmidtea mediterranea.</title>
        <authorList>
            <person name="Kangale L."/>
        </authorList>
    </citation>
    <scope>NUCLEOTIDE SEQUENCE [LARGE SCALE GENOMIC DNA]</scope>
    <source>
        <strain evidence="15 16">Marseille-Q4544</strain>
    </source>
</reference>
<accession>A0ABS0EPU8</accession>
<dbReference type="InterPro" id="IPR036942">
    <property type="entry name" value="Beta-barrel_TonB_sf"/>
</dbReference>
<dbReference type="InterPro" id="IPR037066">
    <property type="entry name" value="Plug_dom_sf"/>
</dbReference>
<gene>
    <name evidence="15" type="ORF">IXC47_04160</name>
</gene>
<evidence type="ECO:0000259" key="14">
    <source>
        <dbReference type="Pfam" id="PF07715"/>
    </source>
</evidence>
<keyword evidence="7 10" id="KW-0472">Membrane</keyword>
<keyword evidence="16" id="KW-1185">Reference proteome</keyword>
<keyword evidence="5 10" id="KW-0812">Transmembrane</keyword>
<keyword evidence="8 15" id="KW-0675">Receptor</keyword>
<evidence type="ECO:0000256" key="7">
    <source>
        <dbReference type="ARBA" id="ARBA00023136"/>
    </source>
</evidence>
<feature type="signal peptide" evidence="12">
    <location>
        <begin position="1"/>
        <end position="31"/>
    </location>
</feature>
<evidence type="ECO:0000256" key="5">
    <source>
        <dbReference type="ARBA" id="ARBA00022692"/>
    </source>
</evidence>
<evidence type="ECO:0000256" key="4">
    <source>
        <dbReference type="ARBA" id="ARBA00022452"/>
    </source>
</evidence>
<evidence type="ECO:0000256" key="8">
    <source>
        <dbReference type="ARBA" id="ARBA00023170"/>
    </source>
</evidence>
<dbReference type="SUPFAM" id="SSF56935">
    <property type="entry name" value="Porins"/>
    <property type="match status" value="1"/>
</dbReference>
<evidence type="ECO:0000313" key="16">
    <source>
        <dbReference type="Proteomes" id="UP000657372"/>
    </source>
</evidence>
<sequence>MKSLPSHRSTAAWKPLALVSALATLSFPALAQVETGQKLTPVTVSASRFETTEAPIGATVITAEQIREAGINNVNEAIRKIGGVYGRQNFSGTSDFSLDLSGFGTTSDNNMVVMVDGIRISENEQSPTLMSSVPIDSVERIEIVRNGSSVLYGEGATGGTIQIITKRGKTNATRGSVFAEAGSYGYQEARAALSKGWDNFVLDATLGSIHADNYRANGGLRQDTFSGGLQWVGKDARLGFRVDSSRQDSRFPGPLTAAQYQSNPRQTFSPNDYGSFDVDRYTFFGEKSFGNLKLAADLSRQTKNVEFFQGSLNKARTETSQFSPRLRYLSNAGSVSNELVAGLDFTHWNRVSEGYPTTDSTQKSTAIYFRDEIKSGKARIAFGVRHERFEKNSFDTVTLLSQYQNKTSVNAWSLEGAYQIQPLVSVFAKAGRSYRVANADDNSFTLNNKLLKPQTSNDLELGASFGDDAKKVTARVFQHKLKNEIMLDPVIANAGSFSGFGANVNLDPTKREGVEIEGRARLTQAFSVIGIWQYVNAKFTEGPYAGNEVVLVPKNTATLRLNWLPGNGHTADVGLQWVDSQRYGGDFSNTCNLTIPSFATLDARYAVRVGAWEFAVRGTNLTDKNYFTNAYGKCGGGIYPDTGRSVRFSARMDF</sequence>
<dbReference type="PANTHER" id="PTHR30069">
    <property type="entry name" value="TONB-DEPENDENT OUTER MEMBRANE RECEPTOR"/>
    <property type="match status" value="1"/>
</dbReference>
<keyword evidence="6 11" id="KW-0798">TonB box</keyword>
<evidence type="ECO:0000259" key="13">
    <source>
        <dbReference type="Pfam" id="PF00593"/>
    </source>
</evidence>
<organism evidence="15 16">
    <name type="scientific">Herminiimonas contaminans</name>
    <dbReference type="NCBI Taxonomy" id="1111140"/>
    <lineage>
        <taxon>Bacteria</taxon>
        <taxon>Pseudomonadati</taxon>
        <taxon>Pseudomonadota</taxon>
        <taxon>Betaproteobacteria</taxon>
        <taxon>Burkholderiales</taxon>
        <taxon>Oxalobacteraceae</taxon>
        <taxon>Herminiimonas</taxon>
    </lineage>
</organism>
<evidence type="ECO:0000256" key="12">
    <source>
        <dbReference type="SAM" id="SignalP"/>
    </source>
</evidence>
<comment type="similarity">
    <text evidence="2 10 11">Belongs to the TonB-dependent receptor family.</text>
</comment>